<keyword evidence="1" id="KW-0479">Metal-binding</keyword>
<accession>A0AAW1RS23</accession>
<evidence type="ECO:0000256" key="1">
    <source>
        <dbReference type="ARBA" id="ARBA00022723"/>
    </source>
</evidence>
<evidence type="ECO:0000313" key="4">
    <source>
        <dbReference type="Proteomes" id="UP001445335"/>
    </source>
</evidence>
<name>A0AAW1RS23_9CHLO</name>
<dbReference type="Proteomes" id="UP001445335">
    <property type="component" value="Unassembled WGS sequence"/>
</dbReference>
<dbReference type="AlphaFoldDB" id="A0AAW1RS23"/>
<dbReference type="InterPro" id="IPR002124">
    <property type="entry name" value="Cyt_c_oxidase_su5b"/>
</dbReference>
<proteinExistence type="predicted"/>
<keyword evidence="2" id="KW-0862">Zinc</keyword>
<gene>
    <name evidence="3" type="ORF">WJX81_002446</name>
</gene>
<sequence length="166" mass="17845">MNRLAGALRLAARALARQQRAPLGSIGTDAAQNGLAFQAAELQKALPCGFAYRGVHTSTAAAATDVLSPGDIEHATGLEREELEGKAKGIDIFHEDWLDAPWGTEDKPVEVTSSFSERIVGVPDPYDDSIVWWGTIEEGQPPKQLVEGGEFFVLKRIPDSGNSGHH</sequence>
<dbReference type="GO" id="GO:0046872">
    <property type="term" value="F:metal ion binding"/>
    <property type="evidence" value="ECO:0007669"/>
    <property type="project" value="UniProtKB-KW"/>
</dbReference>
<dbReference type="GO" id="GO:0005740">
    <property type="term" value="C:mitochondrial envelope"/>
    <property type="evidence" value="ECO:0007669"/>
    <property type="project" value="InterPro"/>
</dbReference>
<dbReference type="PROSITE" id="PS51359">
    <property type="entry name" value="COX5B_2"/>
    <property type="match status" value="1"/>
</dbReference>
<dbReference type="GO" id="GO:0045277">
    <property type="term" value="C:respiratory chain complex IV"/>
    <property type="evidence" value="ECO:0007669"/>
    <property type="project" value="InterPro"/>
</dbReference>
<comment type="caution">
    <text evidence="3">The sequence shown here is derived from an EMBL/GenBank/DDBJ whole genome shotgun (WGS) entry which is preliminary data.</text>
</comment>
<evidence type="ECO:0008006" key="5">
    <source>
        <dbReference type="Google" id="ProtNLM"/>
    </source>
</evidence>
<dbReference type="GO" id="GO:0006123">
    <property type="term" value="P:mitochondrial electron transport, cytochrome c to oxygen"/>
    <property type="evidence" value="ECO:0007669"/>
    <property type="project" value="InterPro"/>
</dbReference>
<dbReference type="EMBL" id="JALJOU010000026">
    <property type="protein sequence ID" value="KAK9836117.1"/>
    <property type="molecule type" value="Genomic_DNA"/>
</dbReference>
<evidence type="ECO:0000256" key="2">
    <source>
        <dbReference type="ARBA" id="ARBA00022833"/>
    </source>
</evidence>
<dbReference type="InterPro" id="IPR036972">
    <property type="entry name" value="Cyt_c_oxidase_su5b_sf"/>
</dbReference>
<evidence type="ECO:0000313" key="3">
    <source>
        <dbReference type="EMBL" id="KAK9836117.1"/>
    </source>
</evidence>
<protein>
    <recommendedName>
        <fullName evidence="5">Cytochrome c oxidase subunit Vb</fullName>
    </recommendedName>
</protein>
<keyword evidence="4" id="KW-1185">Reference proteome</keyword>
<reference evidence="3 4" key="1">
    <citation type="journal article" date="2024" name="Nat. Commun.">
        <title>Phylogenomics reveals the evolutionary origins of lichenization in chlorophyte algae.</title>
        <authorList>
            <person name="Puginier C."/>
            <person name="Libourel C."/>
            <person name="Otte J."/>
            <person name="Skaloud P."/>
            <person name="Haon M."/>
            <person name="Grisel S."/>
            <person name="Petersen M."/>
            <person name="Berrin J.G."/>
            <person name="Delaux P.M."/>
            <person name="Dal Grande F."/>
            <person name="Keller J."/>
        </authorList>
    </citation>
    <scope>NUCLEOTIDE SEQUENCE [LARGE SCALE GENOMIC DNA]</scope>
    <source>
        <strain evidence="3 4">SAG 245.80</strain>
    </source>
</reference>
<dbReference type="SUPFAM" id="SSF57802">
    <property type="entry name" value="Rubredoxin-like"/>
    <property type="match status" value="1"/>
</dbReference>
<dbReference type="Gene3D" id="2.60.11.10">
    <property type="entry name" value="Cytochrome c oxidase, subunit Vb"/>
    <property type="match status" value="1"/>
</dbReference>
<organism evidence="3 4">
    <name type="scientific">Elliptochloris bilobata</name>
    <dbReference type="NCBI Taxonomy" id="381761"/>
    <lineage>
        <taxon>Eukaryota</taxon>
        <taxon>Viridiplantae</taxon>
        <taxon>Chlorophyta</taxon>
        <taxon>core chlorophytes</taxon>
        <taxon>Trebouxiophyceae</taxon>
        <taxon>Trebouxiophyceae incertae sedis</taxon>
        <taxon>Elliptochloris clade</taxon>
        <taxon>Elliptochloris</taxon>
    </lineage>
</organism>
<dbReference type="Pfam" id="PF01215">
    <property type="entry name" value="COX5B"/>
    <property type="match status" value="1"/>
</dbReference>
<dbReference type="PANTHER" id="PTHR10122:SF0">
    <property type="entry name" value="CYTOCHROME C OXIDASE SUBUNIT 5B, ISOFORM A-RELATED"/>
    <property type="match status" value="1"/>
</dbReference>
<dbReference type="PANTHER" id="PTHR10122">
    <property type="entry name" value="CYTOCHROME C OXIDASE SUBUNIT 5B, MITOCHONDRIAL"/>
    <property type="match status" value="1"/>
</dbReference>